<dbReference type="AlphaFoldDB" id="A0A7W7XFQ6"/>
<feature type="compositionally biased region" description="Low complexity" evidence="1">
    <location>
        <begin position="118"/>
        <end position="131"/>
    </location>
</feature>
<reference evidence="2 3" key="1">
    <citation type="submission" date="2020-08" db="EMBL/GenBank/DDBJ databases">
        <title>Genomic Encyclopedia of Type Strains, Phase III (KMG-III): the genomes of soil and plant-associated and newly described type strains.</title>
        <authorList>
            <person name="Whitman W."/>
        </authorList>
    </citation>
    <scope>NUCLEOTIDE SEQUENCE [LARGE SCALE GENOMIC DNA]</scope>
    <source>
        <strain evidence="2 3">SFB5A</strain>
    </source>
</reference>
<sequence length="188" mass="19191">MLDPGRPGVLYYPAVTAAALGVGCLDLGARANCGFFALRATGGTPSSANGMAGLVAEDGKLYGAASTGQVLCLEITDRTPCAGQPYAPVVRPNHDLPGATGSLYLGGMTTAGGKVFVSSSPQTSGSTSRQRPPWAASTRPRPRSVPGGTRRTRPAPAPPTTRTTRSPPTPLPARPTACAPRPPTADRR</sequence>
<dbReference type="PROSITE" id="PS51257">
    <property type="entry name" value="PROKAR_LIPOPROTEIN"/>
    <property type="match status" value="1"/>
</dbReference>
<proteinExistence type="predicted"/>
<organism evidence="2 3">
    <name type="scientific">Streptomyces nymphaeiformis</name>
    <dbReference type="NCBI Taxonomy" id="2663842"/>
    <lineage>
        <taxon>Bacteria</taxon>
        <taxon>Bacillati</taxon>
        <taxon>Actinomycetota</taxon>
        <taxon>Actinomycetes</taxon>
        <taxon>Kitasatosporales</taxon>
        <taxon>Streptomycetaceae</taxon>
        <taxon>Streptomyces</taxon>
    </lineage>
</organism>
<evidence type="ECO:0000313" key="2">
    <source>
        <dbReference type="EMBL" id="MBB4986690.1"/>
    </source>
</evidence>
<comment type="caution">
    <text evidence="2">The sequence shown here is derived from an EMBL/GenBank/DDBJ whole genome shotgun (WGS) entry which is preliminary data.</text>
</comment>
<gene>
    <name evidence="2" type="ORF">GGE06_007661</name>
</gene>
<dbReference type="RefSeq" id="WP_221518972.1">
    <property type="nucleotide sequence ID" value="NZ_JACHJY010000014.1"/>
</dbReference>
<feature type="region of interest" description="Disordered" evidence="1">
    <location>
        <begin position="115"/>
        <end position="188"/>
    </location>
</feature>
<accession>A0A7W7XFQ6</accession>
<name>A0A7W7XFQ6_9ACTN</name>
<evidence type="ECO:0000313" key="3">
    <source>
        <dbReference type="Proteomes" id="UP000582643"/>
    </source>
</evidence>
<dbReference type="EMBL" id="JACHJY010000014">
    <property type="protein sequence ID" value="MBB4986690.1"/>
    <property type="molecule type" value="Genomic_DNA"/>
</dbReference>
<evidence type="ECO:0000256" key="1">
    <source>
        <dbReference type="SAM" id="MobiDB-lite"/>
    </source>
</evidence>
<keyword evidence="3" id="KW-1185">Reference proteome</keyword>
<dbReference type="Proteomes" id="UP000582643">
    <property type="component" value="Unassembled WGS sequence"/>
</dbReference>
<protein>
    <submittedName>
        <fullName evidence="2">Uncharacterized protein</fullName>
    </submittedName>
</protein>